<dbReference type="EMBL" id="LHQQ01000090">
    <property type="protein sequence ID" value="KOS43081.1"/>
    <property type="molecule type" value="Genomic_DNA"/>
</dbReference>
<organism evidence="2 3">
    <name type="scientific">Penicillium nordicum</name>
    <dbReference type="NCBI Taxonomy" id="229535"/>
    <lineage>
        <taxon>Eukaryota</taxon>
        <taxon>Fungi</taxon>
        <taxon>Dikarya</taxon>
        <taxon>Ascomycota</taxon>
        <taxon>Pezizomycotina</taxon>
        <taxon>Eurotiomycetes</taxon>
        <taxon>Eurotiomycetidae</taxon>
        <taxon>Eurotiales</taxon>
        <taxon>Aspergillaceae</taxon>
        <taxon>Penicillium</taxon>
    </lineage>
</organism>
<sequence length="72" mass="8185">MPWIGLNFDLGISTTIFIKYKALYFLFCFVLLMAIIFQVSNVVCILPSNKVLVQQTTQKSLEGKVADLQIEK</sequence>
<reference evidence="2 3" key="1">
    <citation type="submission" date="2015-08" db="EMBL/GenBank/DDBJ databases">
        <title>Genome sequencing of Penicillium nordicum.</title>
        <authorList>
            <person name="Nguyen H.D."/>
            <person name="Seifert K.A."/>
        </authorList>
    </citation>
    <scope>NUCLEOTIDE SEQUENCE [LARGE SCALE GENOMIC DNA]</scope>
    <source>
        <strain evidence="2 3">DAOMC 185683</strain>
    </source>
</reference>
<keyword evidence="1" id="KW-0812">Transmembrane</keyword>
<keyword evidence="3" id="KW-1185">Reference proteome</keyword>
<feature type="transmembrane region" description="Helical" evidence="1">
    <location>
        <begin position="23"/>
        <end position="46"/>
    </location>
</feature>
<keyword evidence="1" id="KW-1133">Transmembrane helix</keyword>
<gene>
    <name evidence="2" type="ORF">ACN38_g6055</name>
</gene>
<protein>
    <submittedName>
        <fullName evidence="2">Uncharacterized protein</fullName>
    </submittedName>
</protein>
<comment type="caution">
    <text evidence="2">The sequence shown here is derived from an EMBL/GenBank/DDBJ whole genome shotgun (WGS) entry which is preliminary data.</text>
</comment>
<keyword evidence="1" id="KW-0472">Membrane</keyword>
<accession>A0A0M8P8T1</accession>
<dbReference type="Proteomes" id="UP000037696">
    <property type="component" value="Unassembled WGS sequence"/>
</dbReference>
<proteinExistence type="predicted"/>
<evidence type="ECO:0000313" key="2">
    <source>
        <dbReference type="EMBL" id="KOS43081.1"/>
    </source>
</evidence>
<name>A0A0M8P8T1_9EURO</name>
<evidence type="ECO:0000256" key="1">
    <source>
        <dbReference type="SAM" id="Phobius"/>
    </source>
</evidence>
<evidence type="ECO:0000313" key="3">
    <source>
        <dbReference type="Proteomes" id="UP000037696"/>
    </source>
</evidence>
<dbReference type="AlphaFoldDB" id="A0A0M8P8T1"/>